<feature type="region of interest" description="Disordered" evidence="1">
    <location>
        <begin position="1"/>
        <end position="20"/>
    </location>
</feature>
<evidence type="ECO:0000313" key="2">
    <source>
        <dbReference type="EMBL" id="OXC78628.1"/>
    </source>
</evidence>
<feature type="region of interest" description="Disordered" evidence="1">
    <location>
        <begin position="26"/>
        <end position="48"/>
    </location>
</feature>
<dbReference type="Proteomes" id="UP000214720">
    <property type="component" value="Unassembled WGS sequence"/>
</dbReference>
<evidence type="ECO:0008006" key="4">
    <source>
        <dbReference type="Google" id="ProtNLM"/>
    </source>
</evidence>
<dbReference type="RefSeq" id="WP_089160524.1">
    <property type="nucleotide sequence ID" value="NZ_MTHB01000057.1"/>
</dbReference>
<dbReference type="AlphaFoldDB" id="A0A226X706"/>
<evidence type="ECO:0000313" key="3">
    <source>
        <dbReference type="Proteomes" id="UP000214720"/>
    </source>
</evidence>
<name>A0A226X706_CABSO</name>
<protein>
    <recommendedName>
        <fullName evidence="4">KfrA protein</fullName>
    </recommendedName>
</protein>
<feature type="compositionally biased region" description="Basic and acidic residues" evidence="1">
    <location>
        <begin position="38"/>
        <end position="48"/>
    </location>
</feature>
<evidence type="ECO:0000256" key="1">
    <source>
        <dbReference type="SAM" id="MobiDB-lite"/>
    </source>
</evidence>
<comment type="caution">
    <text evidence="2">The sequence shown here is derived from an EMBL/GenBank/DDBJ whole genome shotgun (WGS) entry which is preliminary data.</text>
</comment>
<gene>
    <name evidence="2" type="ORF">BSU04_10890</name>
</gene>
<reference evidence="3" key="1">
    <citation type="submission" date="2017-01" db="EMBL/GenBank/DDBJ databases">
        <title>Genome Analysis of Deinococcus marmoris KOPRI26562.</title>
        <authorList>
            <person name="Kim J.H."/>
            <person name="Oh H.-M."/>
        </authorList>
    </citation>
    <scope>NUCLEOTIDE SEQUENCE [LARGE SCALE GENOMIC DNA]</scope>
    <source>
        <strain evidence="3">PAMC 26633</strain>
    </source>
</reference>
<sequence length="96" mass="10042">MTGREIDAANQRTDAASGEVTKAHARAEAQAEQMRSAQVERDEARQLAAEAREAGAKLAGQLEATQAQNAALLAALKTDDTAGDDKPPRGGKGTRK</sequence>
<organism evidence="2 3">
    <name type="scientific">Caballeronia sordidicola</name>
    <name type="common">Burkholderia sordidicola</name>
    <dbReference type="NCBI Taxonomy" id="196367"/>
    <lineage>
        <taxon>Bacteria</taxon>
        <taxon>Pseudomonadati</taxon>
        <taxon>Pseudomonadota</taxon>
        <taxon>Betaproteobacteria</taxon>
        <taxon>Burkholderiales</taxon>
        <taxon>Burkholderiaceae</taxon>
        <taxon>Caballeronia</taxon>
    </lineage>
</organism>
<accession>A0A226X706</accession>
<dbReference type="EMBL" id="MTHB01000057">
    <property type="protein sequence ID" value="OXC78628.1"/>
    <property type="molecule type" value="Genomic_DNA"/>
</dbReference>
<feature type="compositionally biased region" description="Basic and acidic residues" evidence="1">
    <location>
        <begin position="77"/>
        <end position="88"/>
    </location>
</feature>
<feature type="region of interest" description="Disordered" evidence="1">
    <location>
        <begin position="76"/>
        <end position="96"/>
    </location>
</feature>
<proteinExistence type="predicted"/>